<name>V6M760_9EUKA</name>
<dbReference type="VEuPathDB" id="GiardiaDB:SS50377_26790"/>
<accession>V6M760</accession>
<dbReference type="EMBL" id="AUWU02000007">
    <property type="protein sequence ID" value="KAH0570510.1"/>
    <property type="molecule type" value="Genomic_DNA"/>
</dbReference>
<dbReference type="Proteomes" id="UP000018208">
    <property type="component" value="Unassembled WGS sequence"/>
</dbReference>
<evidence type="ECO:0000313" key="3">
    <source>
        <dbReference type="Proteomes" id="UP000018208"/>
    </source>
</evidence>
<dbReference type="AlphaFoldDB" id="V6M760"/>
<proteinExistence type="predicted"/>
<protein>
    <submittedName>
        <fullName evidence="1">GCN5-like protein 1 (GCN5L1) family member</fullName>
    </submittedName>
</protein>
<keyword evidence="3" id="KW-1185">Reference proteome</keyword>
<evidence type="ECO:0000313" key="2">
    <source>
        <dbReference type="EMBL" id="KAH0570510.1"/>
    </source>
</evidence>
<sequence length="113" mass="12546">MSITAAFNNQTMKANTEKATLIHLQKGALASFSTETAQDKIHLDSVVSSIITNQKTVEQTLLRVADQEVKFQKQALQWQQQIDKYALALKQLGDAGLSCSVIVNDLIAIRERM</sequence>
<reference evidence="1 2" key="1">
    <citation type="journal article" date="2014" name="PLoS Genet.">
        <title>The Genome of Spironucleus salmonicida Highlights a Fish Pathogen Adapted to Fluctuating Environments.</title>
        <authorList>
            <person name="Xu F."/>
            <person name="Jerlstrom-Hultqvist J."/>
            <person name="Einarsson E."/>
            <person name="Astvaldsson A."/>
            <person name="Svard S.G."/>
            <person name="Andersson J.O."/>
        </authorList>
    </citation>
    <scope>NUCLEOTIDE SEQUENCE</scope>
    <source>
        <strain evidence="2">ATCC 50377</strain>
    </source>
</reference>
<evidence type="ECO:0000313" key="1">
    <source>
        <dbReference type="EMBL" id="EST49259.1"/>
    </source>
</evidence>
<dbReference type="EMBL" id="KI545953">
    <property type="protein sequence ID" value="EST49259.1"/>
    <property type="molecule type" value="Genomic_DNA"/>
</dbReference>
<organism evidence="1">
    <name type="scientific">Spironucleus salmonicida</name>
    <dbReference type="NCBI Taxonomy" id="348837"/>
    <lineage>
        <taxon>Eukaryota</taxon>
        <taxon>Metamonada</taxon>
        <taxon>Diplomonadida</taxon>
        <taxon>Hexamitidae</taxon>
        <taxon>Hexamitinae</taxon>
        <taxon>Spironucleus</taxon>
    </lineage>
</organism>
<reference evidence="2" key="2">
    <citation type="submission" date="2020-12" db="EMBL/GenBank/DDBJ databases">
        <title>New Spironucleus salmonicida genome in near-complete chromosomes.</title>
        <authorList>
            <person name="Xu F."/>
            <person name="Kurt Z."/>
            <person name="Jimenez-Gonzalez A."/>
            <person name="Astvaldsson A."/>
            <person name="Andersson J.O."/>
            <person name="Svard S.G."/>
        </authorList>
    </citation>
    <scope>NUCLEOTIDE SEQUENCE</scope>
    <source>
        <strain evidence="2">ATCC 50377</strain>
    </source>
</reference>
<dbReference type="Pfam" id="PF06320">
    <property type="entry name" value="GCN5L1"/>
    <property type="match status" value="1"/>
</dbReference>
<gene>
    <name evidence="1" type="ORF">SS50377_10480</name>
    <name evidence="2" type="ORF">SS50377_26790</name>
</gene>